<keyword evidence="3" id="KW-1185">Reference proteome</keyword>
<name>A0ABQ4Q520_9BURK</name>
<proteinExistence type="predicted"/>
<feature type="compositionally biased region" description="Basic and acidic residues" evidence="1">
    <location>
        <begin position="25"/>
        <end position="38"/>
    </location>
</feature>
<evidence type="ECO:0000313" key="2">
    <source>
        <dbReference type="EMBL" id="GIZ52283.1"/>
    </source>
</evidence>
<reference evidence="2 3" key="1">
    <citation type="journal article" date="2022" name="Int. J. Syst. Evol. Microbiol.">
        <title>Noviherbaspirillum aridicola sp. nov., isolated from an arid soil in Pakistan.</title>
        <authorList>
            <person name="Khan I.U."/>
            <person name="Saqib M."/>
            <person name="Amin A."/>
            <person name="Hussain F."/>
            <person name="Li L."/>
            <person name="Liu Y.H."/>
            <person name="Fang B.Z."/>
            <person name="Ahmed I."/>
            <person name="Li W.J."/>
        </authorList>
    </citation>
    <scope>NUCLEOTIDE SEQUENCE [LARGE SCALE GENOMIC DNA]</scope>
    <source>
        <strain evidence="2 3">NCCP-691</strain>
    </source>
</reference>
<accession>A0ABQ4Q520</accession>
<protein>
    <submittedName>
        <fullName evidence="2">Uncharacterized protein</fullName>
    </submittedName>
</protein>
<evidence type="ECO:0000256" key="1">
    <source>
        <dbReference type="SAM" id="MobiDB-lite"/>
    </source>
</evidence>
<dbReference type="RefSeq" id="WP_220808454.1">
    <property type="nucleotide sequence ID" value="NZ_BPMK01000009.1"/>
</dbReference>
<organism evidence="2 3">
    <name type="scientific">Noviherbaspirillum aridicola</name>
    <dbReference type="NCBI Taxonomy" id="2849687"/>
    <lineage>
        <taxon>Bacteria</taxon>
        <taxon>Pseudomonadati</taxon>
        <taxon>Pseudomonadota</taxon>
        <taxon>Betaproteobacteria</taxon>
        <taxon>Burkholderiales</taxon>
        <taxon>Oxalobacteraceae</taxon>
        <taxon>Noviherbaspirillum</taxon>
    </lineage>
</organism>
<feature type="region of interest" description="Disordered" evidence="1">
    <location>
        <begin position="25"/>
        <end position="55"/>
    </location>
</feature>
<comment type="caution">
    <text evidence="2">The sequence shown here is derived from an EMBL/GenBank/DDBJ whole genome shotgun (WGS) entry which is preliminary data.</text>
</comment>
<gene>
    <name evidence="2" type="ORF">NCCP691_22970</name>
</gene>
<dbReference type="Proteomes" id="UP000887222">
    <property type="component" value="Unassembled WGS sequence"/>
</dbReference>
<evidence type="ECO:0000313" key="3">
    <source>
        <dbReference type="Proteomes" id="UP000887222"/>
    </source>
</evidence>
<sequence>MTRPETPFEQLSYDLNKFRERRMAERRAVQRDTPDRRALRQAPDQPPPAETRGGD</sequence>
<dbReference type="EMBL" id="BPMK01000009">
    <property type="protein sequence ID" value="GIZ52283.1"/>
    <property type="molecule type" value="Genomic_DNA"/>
</dbReference>